<dbReference type="EMBL" id="ML738603">
    <property type="protein sequence ID" value="KAE8165038.1"/>
    <property type="molecule type" value="Genomic_DNA"/>
</dbReference>
<evidence type="ECO:0000313" key="2">
    <source>
        <dbReference type="EMBL" id="KAE8165038.1"/>
    </source>
</evidence>
<gene>
    <name evidence="2" type="ORF">BDV40DRAFT_259270</name>
</gene>
<organism evidence="2 3">
    <name type="scientific">Aspergillus tamarii</name>
    <dbReference type="NCBI Taxonomy" id="41984"/>
    <lineage>
        <taxon>Eukaryota</taxon>
        <taxon>Fungi</taxon>
        <taxon>Dikarya</taxon>
        <taxon>Ascomycota</taxon>
        <taxon>Pezizomycotina</taxon>
        <taxon>Eurotiomycetes</taxon>
        <taxon>Eurotiomycetidae</taxon>
        <taxon>Eurotiales</taxon>
        <taxon>Aspergillaceae</taxon>
        <taxon>Aspergillus</taxon>
        <taxon>Aspergillus subgen. Circumdati</taxon>
    </lineage>
</organism>
<keyword evidence="3" id="KW-1185">Reference proteome</keyword>
<keyword evidence="1" id="KW-1133">Transmembrane helix</keyword>
<accession>A0A5N6V259</accession>
<evidence type="ECO:0000256" key="1">
    <source>
        <dbReference type="SAM" id="Phobius"/>
    </source>
</evidence>
<protein>
    <submittedName>
        <fullName evidence="2">Uncharacterized protein</fullName>
    </submittedName>
</protein>
<name>A0A5N6V259_ASPTM</name>
<keyword evidence="1" id="KW-0812">Transmembrane</keyword>
<dbReference type="Proteomes" id="UP000326950">
    <property type="component" value="Unassembled WGS sequence"/>
</dbReference>
<feature type="transmembrane region" description="Helical" evidence="1">
    <location>
        <begin position="47"/>
        <end position="68"/>
    </location>
</feature>
<keyword evidence="1" id="KW-0472">Membrane</keyword>
<sequence>MACRTSLVLRVKYIQQCTFRCGIIGRLVIVSRQLIDMQSYVFFLEKASSWIVISLVTYVVMIVLVRTLHLQFA</sequence>
<evidence type="ECO:0000313" key="3">
    <source>
        <dbReference type="Proteomes" id="UP000326950"/>
    </source>
</evidence>
<reference evidence="2 3" key="1">
    <citation type="submission" date="2019-04" db="EMBL/GenBank/DDBJ databases">
        <title>Friends and foes A comparative genomics study of 23 Aspergillus species from section Flavi.</title>
        <authorList>
            <consortium name="DOE Joint Genome Institute"/>
            <person name="Kjaerbolling I."/>
            <person name="Vesth T."/>
            <person name="Frisvad J.C."/>
            <person name="Nybo J.L."/>
            <person name="Theobald S."/>
            <person name="Kildgaard S."/>
            <person name="Isbrandt T."/>
            <person name="Kuo A."/>
            <person name="Sato A."/>
            <person name="Lyhne E.K."/>
            <person name="Kogle M.E."/>
            <person name="Wiebenga A."/>
            <person name="Kun R.S."/>
            <person name="Lubbers R.J."/>
            <person name="Makela M.R."/>
            <person name="Barry K."/>
            <person name="Chovatia M."/>
            <person name="Clum A."/>
            <person name="Daum C."/>
            <person name="Haridas S."/>
            <person name="He G."/>
            <person name="LaButti K."/>
            <person name="Lipzen A."/>
            <person name="Mondo S."/>
            <person name="Riley R."/>
            <person name="Salamov A."/>
            <person name="Simmons B.A."/>
            <person name="Magnuson J.K."/>
            <person name="Henrissat B."/>
            <person name="Mortensen U.H."/>
            <person name="Larsen T.O."/>
            <person name="Devries R.P."/>
            <person name="Grigoriev I.V."/>
            <person name="Machida M."/>
            <person name="Baker S.E."/>
            <person name="Andersen M.R."/>
        </authorList>
    </citation>
    <scope>NUCLEOTIDE SEQUENCE [LARGE SCALE GENOMIC DNA]</scope>
    <source>
        <strain evidence="2 3">CBS 117626</strain>
    </source>
</reference>
<proteinExistence type="predicted"/>
<dbReference type="AlphaFoldDB" id="A0A5N6V259"/>